<dbReference type="AlphaFoldDB" id="A0AAV9SCY7"/>
<name>A0AAV9SCY7_9TELE</name>
<evidence type="ECO:0000256" key="1">
    <source>
        <dbReference type="SAM" id="MobiDB-lite"/>
    </source>
</evidence>
<reference evidence="2 3" key="1">
    <citation type="submission" date="2021-06" db="EMBL/GenBank/DDBJ databases">
        <authorList>
            <person name="Palmer J.M."/>
        </authorList>
    </citation>
    <scope>NUCLEOTIDE SEQUENCE [LARGE SCALE GENOMIC DNA]</scope>
    <source>
        <strain evidence="2 3">MEX-2019</strain>
        <tissue evidence="2">Muscle</tissue>
    </source>
</reference>
<comment type="caution">
    <text evidence="2">The sequence shown here is derived from an EMBL/GenBank/DDBJ whole genome shotgun (WGS) entry which is preliminary data.</text>
</comment>
<accession>A0AAV9SCY7</accession>
<feature type="compositionally biased region" description="Polar residues" evidence="1">
    <location>
        <begin position="199"/>
        <end position="209"/>
    </location>
</feature>
<organism evidence="2 3">
    <name type="scientific">Crenichthys baileyi</name>
    <name type="common">White River springfish</name>
    <dbReference type="NCBI Taxonomy" id="28760"/>
    <lineage>
        <taxon>Eukaryota</taxon>
        <taxon>Metazoa</taxon>
        <taxon>Chordata</taxon>
        <taxon>Craniata</taxon>
        <taxon>Vertebrata</taxon>
        <taxon>Euteleostomi</taxon>
        <taxon>Actinopterygii</taxon>
        <taxon>Neopterygii</taxon>
        <taxon>Teleostei</taxon>
        <taxon>Neoteleostei</taxon>
        <taxon>Acanthomorphata</taxon>
        <taxon>Ovalentaria</taxon>
        <taxon>Atherinomorphae</taxon>
        <taxon>Cyprinodontiformes</taxon>
        <taxon>Goodeidae</taxon>
        <taxon>Crenichthys</taxon>
    </lineage>
</organism>
<evidence type="ECO:0000313" key="2">
    <source>
        <dbReference type="EMBL" id="KAK5618925.1"/>
    </source>
</evidence>
<dbReference type="Proteomes" id="UP001311232">
    <property type="component" value="Unassembled WGS sequence"/>
</dbReference>
<feature type="region of interest" description="Disordered" evidence="1">
    <location>
        <begin position="1"/>
        <end position="143"/>
    </location>
</feature>
<protein>
    <submittedName>
        <fullName evidence="2">Uncharacterized protein</fullName>
    </submittedName>
</protein>
<keyword evidence="3" id="KW-1185">Reference proteome</keyword>
<gene>
    <name evidence="2" type="ORF">CRENBAI_007682</name>
</gene>
<sequence length="257" mass="27541">MLKSSRGEYLETPGHITPQAEARQSSRVQAPASSHRDAWPGARATEGSKGGSHQSTPRTGHPINPTPKPRRYPSMTATHTAPRHNPPHQSLALVPSQSDPERAEIPVPGPDNSKDLNPSPDPDQKARSIFWPPTPDGKQQMGVPYMSGSVMEWAEGGVWGWGGKGWGGNVLSQGASSPADPIGTPIHRVPTKEGGIGTSTGPRETTPSPLTKEDTDPQQKGAGRKHSSVDKEFRPTPKREQTSQSSAIRIHHTKEGT</sequence>
<feature type="compositionally biased region" description="Basic and acidic residues" evidence="1">
    <location>
        <begin position="227"/>
        <end position="241"/>
    </location>
</feature>
<evidence type="ECO:0000313" key="3">
    <source>
        <dbReference type="Proteomes" id="UP001311232"/>
    </source>
</evidence>
<feature type="compositionally biased region" description="Polar residues" evidence="1">
    <location>
        <begin position="22"/>
        <end position="32"/>
    </location>
</feature>
<feature type="region of interest" description="Disordered" evidence="1">
    <location>
        <begin position="170"/>
        <end position="257"/>
    </location>
</feature>
<proteinExistence type="predicted"/>
<dbReference type="EMBL" id="JAHHUM010000594">
    <property type="protein sequence ID" value="KAK5618925.1"/>
    <property type="molecule type" value="Genomic_DNA"/>
</dbReference>